<protein>
    <submittedName>
        <fullName evidence="3">Sulfatase-like hydrolase/transferase</fullName>
    </submittedName>
</protein>
<dbReference type="AlphaFoldDB" id="A0A8J7C5K3"/>
<evidence type="ECO:0000313" key="4">
    <source>
        <dbReference type="Proteomes" id="UP000598633"/>
    </source>
</evidence>
<evidence type="ECO:0000256" key="1">
    <source>
        <dbReference type="ARBA" id="ARBA00008779"/>
    </source>
</evidence>
<dbReference type="PANTHER" id="PTHR42693">
    <property type="entry name" value="ARYLSULFATASE FAMILY MEMBER"/>
    <property type="match status" value="1"/>
</dbReference>
<keyword evidence="3" id="KW-0378">Hydrolase</keyword>
<dbReference type="InterPro" id="IPR050738">
    <property type="entry name" value="Sulfatase"/>
</dbReference>
<proteinExistence type="inferred from homology"/>
<gene>
    <name evidence="3" type="ORF">IFJ97_06125</name>
</gene>
<name>A0A8J7C5K3_9BACT</name>
<dbReference type="PANTHER" id="PTHR42693:SF33">
    <property type="entry name" value="ARYLSULFATASE"/>
    <property type="match status" value="1"/>
</dbReference>
<sequence>MERKEFPIPLFKRLEDDPAWRNTLVVVTADHGEEFLDHGFVIHHTLSGLAEELIRIPLIVKLPTGTPSGVAVNELVRIVDIAPTILDYTGLGDEASHMDGTSLRSLIEGREAPARAAFYSTIDYGIVRTARWKYRLLKHPGSGGEPRERLFDIVADPLEEHDVAGDHPEILAELGERYEAFAQHLRTRAAPPGTAGTPSGG</sequence>
<organism evidence="3 4">
    <name type="scientific">Candidatus Sulfomarinibacter kjeldsenii</name>
    <dbReference type="NCBI Taxonomy" id="2885994"/>
    <lineage>
        <taxon>Bacteria</taxon>
        <taxon>Pseudomonadati</taxon>
        <taxon>Acidobacteriota</taxon>
        <taxon>Thermoanaerobaculia</taxon>
        <taxon>Thermoanaerobaculales</taxon>
        <taxon>Candidatus Sulfomarinibacteraceae</taxon>
        <taxon>Candidatus Sulfomarinibacter</taxon>
    </lineage>
</organism>
<evidence type="ECO:0000259" key="2">
    <source>
        <dbReference type="Pfam" id="PF00884"/>
    </source>
</evidence>
<reference evidence="3 4" key="1">
    <citation type="submission" date="2020-08" db="EMBL/GenBank/DDBJ databases">
        <title>Acidobacteriota in marine sediments use diverse sulfur dissimilation pathways.</title>
        <authorList>
            <person name="Wasmund K."/>
        </authorList>
    </citation>
    <scope>NUCLEOTIDE SEQUENCE [LARGE SCALE GENOMIC DNA]</scope>
    <source>
        <strain evidence="3">MAG AM3-A</strain>
    </source>
</reference>
<dbReference type="GO" id="GO:0004065">
    <property type="term" value="F:arylsulfatase activity"/>
    <property type="evidence" value="ECO:0007669"/>
    <property type="project" value="TreeGrafter"/>
</dbReference>
<accession>A0A8J7C5K3</accession>
<dbReference type="Proteomes" id="UP000598633">
    <property type="component" value="Unassembled WGS sequence"/>
</dbReference>
<comment type="similarity">
    <text evidence="1">Belongs to the sulfatase family.</text>
</comment>
<dbReference type="InterPro" id="IPR017850">
    <property type="entry name" value="Alkaline_phosphatase_core_sf"/>
</dbReference>
<evidence type="ECO:0000313" key="3">
    <source>
        <dbReference type="EMBL" id="MBD3870921.1"/>
    </source>
</evidence>
<feature type="domain" description="Sulfatase N-terminal" evidence="2">
    <location>
        <begin position="10"/>
        <end position="90"/>
    </location>
</feature>
<dbReference type="SUPFAM" id="SSF53649">
    <property type="entry name" value="Alkaline phosphatase-like"/>
    <property type="match status" value="1"/>
</dbReference>
<dbReference type="InterPro" id="IPR000917">
    <property type="entry name" value="Sulfatase_N"/>
</dbReference>
<dbReference type="Pfam" id="PF00884">
    <property type="entry name" value="Sulfatase"/>
    <property type="match status" value="1"/>
</dbReference>
<dbReference type="EMBL" id="JACXWA010000104">
    <property type="protein sequence ID" value="MBD3870921.1"/>
    <property type="molecule type" value="Genomic_DNA"/>
</dbReference>
<comment type="caution">
    <text evidence="3">The sequence shown here is derived from an EMBL/GenBank/DDBJ whole genome shotgun (WGS) entry which is preliminary data.</text>
</comment>
<dbReference type="Gene3D" id="3.40.720.10">
    <property type="entry name" value="Alkaline Phosphatase, subunit A"/>
    <property type="match status" value="1"/>
</dbReference>